<dbReference type="AlphaFoldDB" id="A0A1G7H7P5"/>
<organism evidence="1 2">
    <name type="scientific">Terriglobus roseus</name>
    <dbReference type="NCBI Taxonomy" id="392734"/>
    <lineage>
        <taxon>Bacteria</taxon>
        <taxon>Pseudomonadati</taxon>
        <taxon>Acidobacteriota</taxon>
        <taxon>Terriglobia</taxon>
        <taxon>Terriglobales</taxon>
        <taxon>Acidobacteriaceae</taxon>
        <taxon>Terriglobus</taxon>
    </lineage>
</organism>
<dbReference type="EMBL" id="LT629690">
    <property type="protein sequence ID" value="SDE96452.1"/>
    <property type="molecule type" value="Genomic_DNA"/>
</dbReference>
<evidence type="ECO:0000313" key="1">
    <source>
        <dbReference type="EMBL" id="SDE96452.1"/>
    </source>
</evidence>
<protein>
    <submittedName>
        <fullName evidence="1">Uncharacterized protein</fullName>
    </submittedName>
</protein>
<keyword evidence="2" id="KW-1185">Reference proteome</keyword>
<evidence type="ECO:0000313" key="2">
    <source>
        <dbReference type="Proteomes" id="UP000182427"/>
    </source>
</evidence>
<proteinExistence type="predicted"/>
<dbReference type="Proteomes" id="UP000182427">
    <property type="component" value="Chromosome I"/>
</dbReference>
<accession>A0A1G7H7P5</accession>
<reference evidence="1 2" key="1">
    <citation type="submission" date="2016-10" db="EMBL/GenBank/DDBJ databases">
        <authorList>
            <person name="de Groot N.N."/>
        </authorList>
    </citation>
    <scope>NUCLEOTIDE SEQUENCE [LARGE SCALE GENOMIC DNA]</scope>
    <source>
        <strain evidence="1 2">GAS232</strain>
    </source>
</reference>
<name>A0A1G7H7P5_9BACT</name>
<sequence>MEKWSINLLLSPLGVFSSLLGHPDYLAMIYPFRALCPCRRIHRSMERKIALGWEDWLLSYSRDGS</sequence>
<gene>
    <name evidence="1" type="ORF">SAMN05444167_0949</name>
</gene>